<keyword evidence="1" id="KW-1133">Transmembrane helix</keyword>
<organism evidence="2 3">
    <name type="scientific">Flavobacterium cauense R2A-7</name>
    <dbReference type="NCBI Taxonomy" id="1341154"/>
    <lineage>
        <taxon>Bacteria</taxon>
        <taxon>Pseudomonadati</taxon>
        <taxon>Bacteroidota</taxon>
        <taxon>Flavobacteriia</taxon>
        <taxon>Flavobacteriales</taxon>
        <taxon>Flavobacteriaceae</taxon>
        <taxon>Flavobacterium</taxon>
    </lineage>
</organism>
<feature type="transmembrane region" description="Helical" evidence="1">
    <location>
        <begin position="134"/>
        <end position="151"/>
    </location>
</feature>
<feature type="transmembrane region" description="Helical" evidence="1">
    <location>
        <begin position="46"/>
        <end position="66"/>
    </location>
</feature>
<sequence length="170" mass="19607">MKTRTFWTILIKILGLSILLSSLTVIPEFFSTLYATFQTSENPTEISFFLVLIIIIYILILRFCVFKPNWIINKLKLDKEIEENIELNIKASTILNIAIAVIGGLTFIGSIPMLCETLFEFFRQDELFIDFNNSKWIIAYFLKATIGFLLFSNSKAVTKIIFKNADEIED</sequence>
<keyword evidence="3" id="KW-1185">Reference proteome</keyword>
<protein>
    <submittedName>
        <fullName evidence="2">Uncharacterized protein</fullName>
    </submittedName>
</protein>
<evidence type="ECO:0000313" key="2">
    <source>
        <dbReference type="EMBL" id="TWI08030.1"/>
    </source>
</evidence>
<dbReference type="Proteomes" id="UP000319848">
    <property type="component" value="Unassembled WGS sequence"/>
</dbReference>
<keyword evidence="1" id="KW-0812">Transmembrane</keyword>
<reference evidence="2 3" key="1">
    <citation type="journal article" date="2015" name="Stand. Genomic Sci.">
        <title>Genomic Encyclopedia of Bacterial and Archaeal Type Strains, Phase III: the genomes of soil and plant-associated and newly described type strains.</title>
        <authorList>
            <person name="Whitman W.B."/>
            <person name="Woyke T."/>
            <person name="Klenk H.P."/>
            <person name="Zhou Y."/>
            <person name="Lilburn T.G."/>
            <person name="Beck B.J."/>
            <person name="De Vos P."/>
            <person name="Vandamme P."/>
            <person name="Eisen J.A."/>
            <person name="Garrity G."/>
            <person name="Hugenholtz P."/>
            <person name="Kyrpides N.C."/>
        </authorList>
    </citation>
    <scope>NUCLEOTIDE SEQUENCE [LARGE SCALE GENOMIC DNA]</scope>
    <source>
        <strain evidence="2 3">CGMCC 1.7270</strain>
    </source>
</reference>
<dbReference type="RefSeq" id="WP_035117208.1">
    <property type="nucleotide sequence ID" value="NZ_AVBI01000008.1"/>
</dbReference>
<dbReference type="AlphaFoldDB" id="A0A562LK65"/>
<evidence type="ECO:0000313" key="3">
    <source>
        <dbReference type="Proteomes" id="UP000319848"/>
    </source>
</evidence>
<name>A0A562LK65_9FLAO</name>
<dbReference type="EMBL" id="VLKQ01000022">
    <property type="protein sequence ID" value="TWI08030.1"/>
    <property type="molecule type" value="Genomic_DNA"/>
</dbReference>
<keyword evidence="1" id="KW-0472">Membrane</keyword>
<accession>A0A562LK65</accession>
<proteinExistence type="predicted"/>
<gene>
    <name evidence="2" type="ORF">IP98_02919</name>
</gene>
<dbReference type="OrthoDB" id="1453725at2"/>
<feature type="transmembrane region" description="Helical" evidence="1">
    <location>
        <begin position="87"/>
        <end position="114"/>
    </location>
</feature>
<comment type="caution">
    <text evidence="2">The sequence shown here is derived from an EMBL/GenBank/DDBJ whole genome shotgun (WGS) entry which is preliminary data.</text>
</comment>
<feature type="transmembrane region" description="Helical" evidence="1">
    <location>
        <begin position="7"/>
        <end position="26"/>
    </location>
</feature>
<evidence type="ECO:0000256" key="1">
    <source>
        <dbReference type="SAM" id="Phobius"/>
    </source>
</evidence>